<sequence length="97" mass="11320">MKNFWVTVFSLVATVLVVSRAHLSAEKRCQSICQLTQLDEQCKMCNARSPVRFGKRSKELYVSQHPSSVDFRRLQSLGWVARLFLNRVRRDYMAPDK</sequence>
<evidence type="ECO:0000313" key="2">
    <source>
        <dbReference type="Proteomes" id="UP000466442"/>
    </source>
</evidence>
<name>A0A6A4JN10_APOLU</name>
<dbReference type="AlphaFoldDB" id="A0A6A4JN10"/>
<gene>
    <name evidence="1" type="ORF">GE061_019588</name>
</gene>
<keyword evidence="2" id="KW-1185">Reference proteome</keyword>
<reference evidence="1" key="1">
    <citation type="journal article" date="2021" name="Mol. Ecol. Resour.">
        <title>Apolygus lucorum genome provides insights into omnivorousness and mesophyll feeding.</title>
        <authorList>
            <person name="Liu Y."/>
            <person name="Liu H."/>
            <person name="Wang H."/>
            <person name="Huang T."/>
            <person name="Liu B."/>
            <person name="Yang B."/>
            <person name="Yin L."/>
            <person name="Li B."/>
            <person name="Zhang Y."/>
            <person name="Zhang S."/>
            <person name="Jiang F."/>
            <person name="Zhang X."/>
            <person name="Ren Y."/>
            <person name="Wang B."/>
            <person name="Wang S."/>
            <person name="Lu Y."/>
            <person name="Wu K."/>
            <person name="Fan W."/>
            <person name="Wang G."/>
        </authorList>
    </citation>
    <scope>NUCLEOTIDE SEQUENCE</scope>
    <source>
        <strain evidence="1">12Hb</strain>
    </source>
</reference>
<evidence type="ECO:0000313" key="1">
    <source>
        <dbReference type="EMBL" id="KAF6205416.1"/>
    </source>
</evidence>
<dbReference type="OrthoDB" id="6630149at2759"/>
<dbReference type="EMBL" id="WIXP02000009">
    <property type="protein sequence ID" value="KAF6205416.1"/>
    <property type="molecule type" value="Genomic_DNA"/>
</dbReference>
<comment type="caution">
    <text evidence="1">The sequence shown here is derived from an EMBL/GenBank/DDBJ whole genome shotgun (WGS) entry which is preliminary data.</text>
</comment>
<dbReference type="Proteomes" id="UP000466442">
    <property type="component" value="Linkage Group LG9"/>
</dbReference>
<proteinExistence type="predicted"/>
<accession>A0A6A4JN10</accession>
<protein>
    <submittedName>
        <fullName evidence="1">Uncharacterized protein</fullName>
    </submittedName>
</protein>
<organism evidence="1 2">
    <name type="scientific">Apolygus lucorum</name>
    <name type="common">Small green plant bug</name>
    <name type="synonym">Lygocoris lucorum</name>
    <dbReference type="NCBI Taxonomy" id="248454"/>
    <lineage>
        <taxon>Eukaryota</taxon>
        <taxon>Metazoa</taxon>
        <taxon>Ecdysozoa</taxon>
        <taxon>Arthropoda</taxon>
        <taxon>Hexapoda</taxon>
        <taxon>Insecta</taxon>
        <taxon>Pterygota</taxon>
        <taxon>Neoptera</taxon>
        <taxon>Paraneoptera</taxon>
        <taxon>Hemiptera</taxon>
        <taxon>Heteroptera</taxon>
        <taxon>Panheteroptera</taxon>
        <taxon>Cimicomorpha</taxon>
        <taxon>Miridae</taxon>
        <taxon>Mirini</taxon>
        <taxon>Apolygus</taxon>
    </lineage>
</organism>